<accession>A0AAV2B6V2</accession>
<dbReference type="EMBL" id="CAXIEN010000296">
    <property type="protein sequence ID" value="CAL1291961.1"/>
    <property type="molecule type" value="Genomic_DNA"/>
</dbReference>
<comment type="caution">
    <text evidence="1">The sequence shown here is derived from an EMBL/GenBank/DDBJ whole genome shotgun (WGS) entry which is preliminary data.</text>
</comment>
<dbReference type="Proteomes" id="UP001497382">
    <property type="component" value="Unassembled WGS sequence"/>
</dbReference>
<name>A0AAV2B6V2_9ARAC</name>
<protein>
    <submittedName>
        <fullName evidence="1">Uncharacterized protein</fullName>
    </submittedName>
</protein>
<reference evidence="1 2" key="1">
    <citation type="submission" date="2024-04" db="EMBL/GenBank/DDBJ databases">
        <authorList>
            <person name="Rising A."/>
            <person name="Reimegard J."/>
            <person name="Sonavane S."/>
            <person name="Akerstrom W."/>
            <person name="Nylinder S."/>
            <person name="Hedman E."/>
            <person name="Kallberg Y."/>
        </authorList>
    </citation>
    <scope>NUCLEOTIDE SEQUENCE [LARGE SCALE GENOMIC DNA]</scope>
</reference>
<dbReference type="AlphaFoldDB" id="A0AAV2B6V2"/>
<proteinExistence type="predicted"/>
<evidence type="ECO:0000313" key="1">
    <source>
        <dbReference type="EMBL" id="CAL1291961.1"/>
    </source>
</evidence>
<organism evidence="1 2">
    <name type="scientific">Larinioides sclopetarius</name>
    <dbReference type="NCBI Taxonomy" id="280406"/>
    <lineage>
        <taxon>Eukaryota</taxon>
        <taxon>Metazoa</taxon>
        <taxon>Ecdysozoa</taxon>
        <taxon>Arthropoda</taxon>
        <taxon>Chelicerata</taxon>
        <taxon>Arachnida</taxon>
        <taxon>Araneae</taxon>
        <taxon>Araneomorphae</taxon>
        <taxon>Entelegynae</taxon>
        <taxon>Araneoidea</taxon>
        <taxon>Araneidae</taxon>
        <taxon>Larinioides</taxon>
    </lineage>
</organism>
<keyword evidence="2" id="KW-1185">Reference proteome</keyword>
<gene>
    <name evidence="1" type="ORF">LARSCL_LOCUS17384</name>
</gene>
<sequence>MKQSSKKQLTVTDEIRLFTSVGFGANHPGPLERFIDFRKSEE</sequence>
<evidence type="ECO:0000313" key="2">
    <source>
        <dbReference type="Proteomes" id="UP001497382"/>
    </source>
</evidence>